<protein>
    <submittedName>
        <fullName evidence="2">Uncharacterized protein</fullName>
    </submittedName>
</protein>
<dbReference type="EMBL" id="MZ868718">
    <property type="protein sequence ID" value="UAW53912.1"/>
    <property type="molecule type" value="Genomic_DNA"/>
</dbReference>
<evidence type="ECO:0000313" key="3">
    <source>
        <dbReference type="Proteomes" id="UP000828785"/>
    </source>
</evidence>
<organism evidence="2 3">
    <name type="scientific">Pseudomonas phage psageK9</name>
    <dbReference type="NCBI Taxonomy" id="2875722"/>
    <lineage>
        <taxon>Viruses</taxon>
        <taxon>Duplodnaviria</taxon>
        <taxon>Heunggongvirae</taxon>
        <taxon>Uroviricota</taxon>
        <taxon>Caudoviricetes</taxon>
        <taxon>Readingvirus</taxon>
        <taxon>Readingvirus psageK9</taxon>
    </lineage>
</organism>
<reference evidence="2" key="1">
    <citation type="submission" date="2021-08" db="EMBL/GenBank/DDBJ databases">
        <authorList>
            <person name="Martino G."/>
            <person name="Holtappels D."/>
            <person name="Wagemans J."/>
            <person name="Lavigne R."/>
            <person name="Turina M."/>
            <person name="Ciuffo M."/>
        </authorList>
    </citation>
    <scope>NUCLEOTIDE SEQUENCE</scope>
</reference>
<proteinExistence type="predicted"/>
<gene>
    <name evidence="2" type="ORF">psageK9_42c</name>
</gene>
<sequence length="42" mass="4785">MFSFLNYAHRDAKQPLNRPSGSNRSLTAQNPRRSIPATAQRE</sequence>
<keyword evidence="3" id="KW-1185">Reference proteome</keyword>
<name>A0AAE9BSE3_9CAUD</name>
<evidence type="ECO:0000256" key="1">
    <source>
        <dbReference type="SAM" id="MobiDB-lite"/>
    </source>
</evidence>
<feature type="compositionally biased region" description="Polar residues" evidence="1">
    <location>
        <begin position="17"/>
        <end position="32"/>
    </location>
</feature>
<evidence type="ECO:0000313" key="2">
    <source>
        <dbReference type="EMBL" id="UAW53912.1"/>
    </source>
</evidence>
<feature type="region of interest" description="Disordered" evidence="1">
    <location>
        <begin position="1"/>
        <end position="42"/>
    </location>
</feature>
<accession>A0AAE9BSE3</accession>
<dbReference type="Proteomes" id="UP000828785">
    <property type="component" value="Segment"/>
</dbReference>